<dbReference type="EMBL" id="MFDE01000029">
    <property type="protein sequence ID" value="OGE38095.1"/>
    <property type="molecule type" value="Genomic_DNA"/>
</dbReference>
<reference evidence="1 2" key="1">
    <citation type="journal article" date="2016" name="Nat. Commun.">
        <title>Thousands of microbial genomes shed light on interconnected biogeochemical processes in an aquifer system.</title>
        <authorList>
            <person name="Anantharaman K."/>
            <person name="Brown C.T."/>
            <person name="Hug L.A."/>
            <person name="Sharon I."/>
            <person name="Castelle C.J."/>
            <person name="Probst A.J."/>
            <person name="Thomas B.C."/>
            <person name="Singh A."/>
            <person name="Wilkins M.J."/>
            <person name="Karaoz U."/>
            <person name="Brodie E.L."/>
            <person name="Williams K.H."/>
            <person name="Hubbard S.S."/>
            <person name="Banfield J.F."/>
        </authorList>
    </citation>
    <scope>NUCLEOTIDE SEQUENCE [LARGE SCALE GENOMIC DNA]</scope>
</reference>
<name>A0A1F5KBE7_9BACT</name>
<protein>
    <submittedName>
        <fullName evidence="1">Uncharacterized protein</fullName>
    </submittedName>
</protein>
<accession>A0A1F5KBE7</accession>
<gene>
    <name evidence="1" type="ORF">A3F00_04840</name>
</gene>
<comment type="caution">
    <text evidence="1">The sequence shown here is derived from an EMBL/GenBank/DDBJ whole genome shotgun (WGS) entry which is preliminary data.</text>
</comment>
<evidence type="ECO:0000313" key="1">
    <source>
        <dbReference type="EMBL" id="OGE38095.1"/>
    </source>
</evidence>
<organism evidence="1 2">
    <name type="scientific">Candidatus Daviesbacteria bacterium RIFCSPHIGHO2_12_FULL_37_11</name>
    <dbReference type="NCBI Taxonomy" id="1797777"/>
    <lineage>
        <taxon>Bacteria</taxon>
        <taxon>Candidatus Daviesiibacteriota</taxon>
    </lineage>
</organism>
<evidence type="ECO:0000313" key="2">
    <source>
        <dbReference type="Proteomes" id="UP000176527"/>
    </source>
</evidence>
<dbReference type="Proteomes" id="UP000176527">
    <property type="component" value="Unassembled WGS sequence"/>
</dbReference>
<proteinExistence type="predicted"/>
<sequence length="215" mass="24243">MQERSWRIIPREEDKLGNGIYFKHLDLLTPYKASSEHGLSVESPVLVCHSGISENGLVYKRAGEVIEAPKFSPGNWEGIYFEHTNAGILMGCNETAFDVQEKSWVAFLEAIGDVYVTGRMDDRLAGAVRIERIEAHCSFCARDNFLEKTAEKIKLPYKPLNEGFAYDKFRGLNGEGILGAICDVEKHIKKYPSVESTVRYRFQISEDGELLTSTL</sequence>
<dbReference type="AlphaFoldDB" id="A0A1F5KBE7"/>